<dbReference type="AlphaFoldDB" id="S4XZ85"/>
<dbReference type="HOGENOM" id="CLU_1407937_0_0_7"/>
<proteinExistence type="predicted"/>
<dbReference type="EMBL" id="CP003969">
    <property type="protein sequence ID" value="AGP37235.1"/>
    <property type="molecule type" value="Genomic_DNA"/>
</dbReference>
<accession>S4XZ85</accession>
<organism evidence="1 2">
    <name type="scientific">Sorangium cellulosum So0157-2</name>
    <dbReference type="NCBI Taxonomy" id="1254432"/>
    <lineage>
        <taxon>Bacteria</taxon>
        <taxon>Pseudomonadati</taxon>
        <taxon>Myxococcota</taxon>
        <taxon>Polyangia</taxon>
        <taxon>Polyangiales</taxon>
        <taxon>Polyangiaceae</taxon>
        <taxon>Sorangium</taxon>
    </lineage>
</organism>
<protein>
    <submittedName>
        <fullName evidence="1">Uncharacterized protein</fullName>
    </submittedName>
</protein>
<evidence type="ECO:0000313" key="1">
    <source>
        <dbReference type="EMBL" id="AGP37235.1"/>
    </source>
</evidence>
<sequence length="193" mass="21448">MYAIRDRDFLRTELLAKDESAGVYSFERHSIESYVVEPSVLEAVFGVSGIEDKLSALAERRFWPDVGRGVLEHFAWELRRDRPSLGGEAPASEADVVSLVTAKIESFRAQVAVKPLDAPALVGAFARDMRMSPLWTRVHGKDLMNAVEKELRDAGHNAADLESRVFKWCSQNSPPGPFVAEVKRLLVTLLGLP</sequence>
<dbReference type="Proteomes" id="UP000014803">
    <property type="component" value="Chromosome"/>
</dbReference>
<gene>
    <name evidence="1" type="ORF">SCE1572_23780</name>
</gene>
<name>S4XZ85_SORCE</name>
<reference evidence="1 2" key="1">
    <citation type="journal article" date="2013" name="Sci. Rep.">
        <title>Extraordinary expansion of a Sorangium cellulosum genome from an alkaline milieu.</title>
        <authorList>
            <person name="Han K."/>
            <person name="Li Z.F."/>
            <person name="Peng R."/>
            <person name="Zhu L.P."/>
            <person name="Zhou T."/>
            <person name="Wang L.G."/>
            <person name="Li S.G."/>
            <person name="Zhang X.B."/>
            <person name="Hu W."/>
            <person name="Wu Z.H."/>
            <person name="Qin N."/>
            <person name="Li Y.Z."/>
        </authorList>
    </citation>
    <scope>NUCLEOTIDE SEQUENCE [LARGE SCALE GENOMIC DNA]</scope>
    <source>
        <strain evidence="1 2">So0157-2</strain>
    </source>
</reference>
<evidence type="ECO:0000313" key="2">
    <source>
        <dbReference type="Proteomes" id="UP000014803"/>
    </source>
</evidence>
<dbReference type="PATRIC" id="fig|1254432.3.peg.5394"/>
<dbReference type="KEGG" id="scu:SCE1572_23780"/>